<dbReference type="InterPro" id="IPR000719">
    <property type="entry name" value="Prot_kinase_dom"/>
</dbReference>
<feature type="domain" description="Protein kinase" evidence="2">
    <location>
        <begin position="136"/>
        <end position="474"/>
    </location>
</feature>
<feature type="region of interest" description="Disordered" evidence="1">
    <location>
        <begin position="514"/>
        <end position="589"/>
    </location>
</feature>
<protein>
    <submittedName>
        <fullName evidence="3">Protein kinase</fullName>
    </submittedName>
</protein>
<gene>
    <name evidence="3" type="ORF">QBC33DRAFT_443793</name>
</gene>
<dbReference type="PANTHER" id="PTHR44305:SF24">
    <property type="entry name" value="TYROSINE-PROTEIN KINASE C03B1.5-RELATED"/>
    <property type="match status" value="1"/>
</dbReference>
<dbReference type="GeneID" id="85307428"/>
<dbReference type="PROSITE" id="PS50011">
    <property type="entry name" value="PROTEIN_KINASE_DOM"/>
    <property type="match status" value="1"/>
</dbReference>
<keyword evidence="3" id="KW-0808">Transferase</keyword>
<comment type="caution">
    <text evidence="3">The sequence shown here is derived from an EMBL/GenBank/DDBJ whole genome shotgun (WGS) entry which is preliminary data.</text>
</comment>
<dbReference type="GO" id="GO:0005524">
    <property type="term" value="F:ATP binding"/>
    <property type="evidence" value="ECO:0007669"/>
    <property type="project" value="InterPro"/>
</dbReference>
<dbReference type="Gene3D" id="1.10.510.10">
    <property type="entry name" value="Transferase(Phosphotransferase) domain 1"/>
    <property type="match status" value="1"/>
</dbReference>
<dbReference type="EMBL" id="MU838997">
    <property type="protein sequence ID" value="KAK1772474.1"/>
    <property type="molecule type" value="Genomic_DNA"/>
</dbReference>
<feature type="compositionally biased region" description="Low complexity" evidence="1">
    <location>
        <begin position="570"/>
        <end position="581"/>
    </location>
</feature>
<evidence type="ECO:0000256" key="1">
    <source>
        <dbReference type="SAM" id="MobiDB-lite"/>
    </source>
</evidence>
<accession>A0AAJ0CC25</accession>
<sequence>MWWDDDAIQATVTRQFACSHLIPEDVERLDRPTGFGDGLTDSTYWEWIDERAKRLFLILIDLGLPDQIFYVIDDSWDDDDLPIALDQVERLELSRHKDVKLERKFYYRQFHYLLKPIRQGYHVFYDNMDVVPLDTVEGKQGLAQNRYGNKVVLPNQPDVVLCRRCIPLGSDPGRLSHDDFLYQVNNLRRVQNEHLKSYWASYVHQNHGYILFTPASDFSLKSLLATTPTAIKNLNKQARSHLVLNWIHCLVDTLCFIHSRGLSHGNIRPSTILYTSANHIFYSDLGHLGVELSPSRADKAPFDKERYDYMAPEQRLRSNATASSPTTHRKSSLPSPSSHRASMPPYPDKQAADIFSLGCVILELLTFLMKRQSRAFASHRAAKHKTPGRGGAVPDSSFHGNLGQVGSWAAQLAKEAAAAASSSSKRKVLLGNDGGDGGGDVVGPILRVAESMLAPRPSARPAAREAQERIYEILTGAAGCGGGVFEPHCVHWYGGGNGGGWDFGFGFDGLGGGPGSVARNDDDGHDDDGCSETTSTQSLEYRRASSRGSSSGGGSASTGSVGRDCGAGPGRAVAGARGGSRTAHRGSGFRSIRNLRIGSGKWQQFPGPVSV</sequence>
<reference evidence="3" key="1">
    <citation type="submission" date="2023-06" db="EMBL/GenBank/DDBJ databases">
        <title>Genome-scale phylogeny and comparative genomics of the fungal order Sordariales.</title>
        <authorList>
            <consortium name="Lawrence Berkeley National Laboratory"/>
            <person name="Hensen N."/>
            <person name="Bonometti L."/>
            <person name="Westerberg I."/>
            <person name="Brannstrom I.O."/>
            <person name="Guillou S."/>
            <person name="Cros-Aarteil S."/>
            <person name="Calhoun S."/>
            <person name="Haridas S."/>
            <person name="Kuo A."/>
            <person name="Mondo S."/>
            <person name="Pangilinan J."/>
            <person name="Riley R."/>
            <person name="Labutti K."/>
            <person name="Andreopoulos B."/>
            <person name="Lipzen A."/>
            <person name="Chen C."/>
            <person name="Yanf M."/>
            <person name="Daum C."/>
            <person name="Ng V."/>
            <person name="Clum A."/>
            <person name="Steindorff A."/>
            <person name="Ohm R."/>
            <person name="Martin F."/>
            <person name="Silar P."/>
            <person name="Natvig D."/>
            <person name="Lalanne C."/>
            <person name="Gautier V."/>
            <person name="Ament-Velasquez S.L."/>
            <person name="Kruys A."/>
            <person name="Hutchinson M.I."/>
            <person name="Powell A.J."/>
            <person name="Barry K."/>
            <person name="Miller A.N."/>
            <person name="Grigoriev I.V."/>
            <person name="Debuchy R."/>
            <person name="Gladieux P."/>
            <person name="Thoren M.H."/>
            <person name="Johannesson H."/>
        </authorList>
    </citation>
    <scope>NUCLEOTIDE SEQUENCE</scope>
    <source>
        <strain evidence="3">8032-3</strain>
    </source>
</reference>
<organism evidence="3 4">
    <name type="scientific">Phialemonium atrogriseum</name>
    <dbReference type="NCBI Taxonomy" id="1093897"/>
    <lineage>
        <taxon>Eukaryota</taxon>
        <taxon>Fungi</taxon>
        <taxon>Dikarya</taxon>
        <taxon>Ascomycota</taxon>
        <taxon>Pezizomycotina</taxon>
        <taxon>Sordariomycetes</taxon>
        <taxon>Sordariomycetidae</taxon>
        <taxon>Cephalothecales</taxon>
        <taxon>Cephalothecaceae</taxon>
        <taxon>Phialemonium</taxon>
    </lineage>
</organism>
<dbReference type="InterPro" id="IPR053083">
    <property type="entry name" value="TF_kinase-domain_protein"/>
</dbReference>
<evidence type="ECO:0000313" key="4">
    <source>
        <dbReference type="Proteomes" id="UP001244011"/>
    </source>
</evidence>
<dbReference type="SUPFAM" id="SSF56112">
    <property type="entry name" value="Protein kinase-like (PK-like)"/>
    <property type="match status" value="1"/>
</dbReference>
<dbReference type="AlphaFoldDB" id="A0AAJ0CC25"/>
<dbReference type="GO" id="GO:0004672">
    <property type="term" value="F:protein kinase activity"/>
    <property type="evidence" value="ECO:0007669"/>
    <property type="project" value="InterPro"/>
</dbReference>
<feature type="region of interest" description="Disordered" evidence="1">
    <location>
        <begin position="313"/>
        <end position="346"/>
    </location>
</feature>
<dbReference type="PANTHER" id="PTHR44305">
    <property type="entry name" value="SI:DKEY-192D15.2-RELATED"/>
    <property type="match status" value="1"/>
</dbReference>
<evidence type="ECO:0000313" key="3">
    <source>
        <dbReference type="EMBL" id="KAK1772474.1"/>
    </source>
</evidence>
<feature type="compositionally biased region" description="Polar residues" evidence="1">
    <location>
        <begin position="317"/>
        <end position="326"/>
    </location>
</feature>
<dbReference type="SMART" id="SM00220">
    <property type="entry name" value="S_TKc"/>
    <property type="match status" value="1"/>
</dbReference>
<keyword evidence="4" id="KW-1185">Reference proteome</keyword>
<evidence type="ECO:0000259" key="2">
    <source>
        <dbReference type="PROSITE" id="PS50011"/>
    </source>
</evidence>
<dbReference type="InterPro" id="IPR011009">
    <property type="entry name" value="Kinase-like_dom_sf"/>
</dbReference>
<dbReference type="RefSeq" id="XP_060288687.1">
    <property type="nucleotide sequence ID" value="XM_060424241.1"/>
</dbReference>
<proteinExistence type="predicted"/>
<keyword evidence="3" id="KW-0418">Kinase</keyword>
<name>A0AAJ0CC25_9PEZI</name>
<dbReference type="Proteomes" id="UP001244011">
    <property type="component" value="Unassembled WGS sequence"/>
</dbReference>